<name>A0A502C8P7_9SPHN</name>
<protein>
    <submittedName>
        <fullName evidence="1">Uncharacterized protein</fullName>
    </submittedName>
</protein>
<dbReference type="EMBL" id="RCZK01000013">
    <property type="protein sequence ID" value="TPG09975.1"/>
    <property type="molecule type" value="Genomic_DNA"/>
</dbReference>
<reference evidence="1 2" key="1">
    <citation type="journal article" date="2019" name="Environ. Microbiol.">
        <title>Species interactions and distinct microbial communities in high Arctic permafrost affected cryosols are associated with the CH4 and CO2 gas fluxes.</title>
        <authorList>
            <person name="Altshuler I."/>
            <person name="Hamel J."/>
            <person name="Turney S."/>
            <person name="Magnuson E."/>
            <person name="Levesque R."/>
            <person name="Greer C."/>
            <person name="Whyte L.G."/>
        </authorList>
    </citation>
    <scope>NUCLEOTIDE SEQUENCE [LARGE SCALE GENOMIC DNA]</scope>
    <source>
        <strain evidence="1 2">S5.1</strain>
    </source>
</reference>
<dbReference type="AlphaFoldDB" id="A0A502C8P7"/>
<evidence type="ECO:0000313" key="1">
    <source>
        <dbReference type="EMBL" id="TPG09975.1"/>
    </source>
</evidence>
<keyword evidence="2" id="KW-1185">Reference proteome</keyword>
<proteinExistence type="predicted"/>
<sequence length="339" mass="36612">MEAQRQSERTPDNRVGDRAVGYGLMPPSISHEGYSSAPQYSLWDDFWALTGYKDAAFAATMLGRPEAGTIARHRDEFAGDIRAAIHASTTGFGIDFIPGATSLGDFDATSTTIALDPAGELTGLDRALLTSTFERQWQRVSARRSPHADWTDYTPYELRNVSAFVRLGWRTRANALLDFYMRDRRPAAWNGWAEVVGRSPRAIRFIGDMPHAWVASDFVRAALDLFAYEPGSDGAIVLGAGLDRDWLADGGVAIAGLRTTSGTLDFAMRTEGDGIVATIGGNARPHAGFALSWPLEGEPGTATIDGRRASFINGALAIAASGRTVHIVMKPARATPRPL</sequence>
<dbReference type="GO" id="GO:0005975">
    <property type="term" value="P:carbohydrate metabolic process"/>
    <property type="evidence" value="ECO:0007669"/>
    <property type="project" value="InterPro"/>
</dbReference>
<dbReference type="Proteomes" id="UP000318413">
    <property type="component" value="Unassembled WGS sequence"/>
</dbReference>
<evidence type="ECO:0000313" key="2">
    <source>
        <dbReference type="Proteomes" id="UP000318413"/>
    </source>
</evidence>
<organism evidence="1 2">
    <name type="scientific">Sphingomonas oligophenolica</name>
    <dbReference type="NCBI Taxonomy" id="301154"/>
    <lineage>
        <taxon>Bacteria</taxon>
        <taxon>Pseudomonadati</taxon>
        <taxon>Pseudomonadota</taxon>
        <taxon>Alphaproteobacteria</taxon>
        <taxon>Sphingomonadales</taxon>
        <taxon>Sphingomonadaceae</taxon>
        <taxon>Sphingomonas</taxon>
    </lineage>
</organism>
<accession>A0A502C8P7</accession>
<gene>
    <name evidence="1" type="ORF">EAH84_13405</name>
</gene>
<dbReference type="InterPro" id="IPR008928">
    <property type="entry name" value="6-hairpin_glycosidase_sf"/>
</dbReference>
<comment type="caution">
    <text evidence="1">The sequence shown here is derived from an EMBL/GenBank/DDBJ whole genome shotgun (WGS) entry which is preliminary data.</text>
</comment>
<dbReference type="SUPFAM" id="SSF48208">
    <property type="entry name" value="Six-hairpin glycosidases"/>
    <property type="match status" value="1"/>
</dbReference>